<evidence type="ECO:0000313" key="4">
    <source>
        <dbReference type="Proteomes" id="UP000199564"/>
    </source>
</evidence>
<protein>
    <submittedName>
        <fullName evidence="3">Putative auto-transporter adhesin, head GIN domain</fullName>
    </submittedName>
</protein>
<keyword evidence="1" id="KW-0732">Signal</keyword>
<dbReference type="STRING" id="226506.SAMN04488519_11368"/>
<dbReference type="Proteomes" id="UP000199564">
    <property type="component" value="Unassembled WGS sequence"/>
</dbReference>
<name>A0A1I5JRG8_9BACT</name>
<dbReference type="EMBL" id="FOVW01000013">
    <property type="protein sequence ID" value="SFO75378.1"/>
    <property type="molecule type" value="Genomic_DNA"/>
</dbReference>
<evidence type="ECO:0000313" key="3">
    <source>
        <dbReference type="EMBL" id="SFO75378.1"/>
    </source>
</evidence>
<reference evidence="4" key="1">
    <citation type="submission" date="2016-10" db="EMBL/GenBank/DDBJ databases">
        <authorList>
            <person name="Varghese N."/>
            <person name="Submissions S."/>
        </authorList>
    </citation>
    <scope>NUCLEOTIDE SEQUENCE [LARGE SCALE GENOMIC DNA]</scope>
    <source>
        <strain evidence="4">DSM 15282</strain>
    </source>
</reference>
<feature type="domain" description="Putative auto-transporter adhesin head GIN" evidence="2">
    <location>
        <begin position="32"/>
        <end position="214"/>
    </location>
</feature>
<proteinExistence type="predicted"/>
<keyword evidence="4" id="KW-1185">Reference proteome</keyword>
<organism evidence="3 4">
    <name type="scientific">Algoriphagus ornithinivorans</name>
    <dbReference type="NCBI Taxonomy" id="226506"/>
    <lineage>
        <taxon>Bacteria</taxon>
        <taxon>Pseudomonadati</taxon>
        <taxon>Bacteroidota</taxon>
        <taxon>Cytophagia</taxon>
        <taxon>Cytophagales</taxon>
        <taxon>Cyclobacteriaceae</taxon>
        <taxon>Algoriphagus</taxon>
    </lineage>
</organism>
<evidence type="ECO:0000259" key="2">
    <source>
        <dbReference type="Pfam" id="PF10988"/>
    </source>
</evidence>
<dbReference type="AlphaFoldDB" id="A0A1I5JRG8"/>
<gene>
    <name evidence="3" type="ORF">SAMN04488519_11368</name>
</gene>
<dbReference type="PANTHER" id="PTHR39200">
    <property type="entry name" value="HYPOTHETICAL EXPORTED PROTEIN"/>
    <property type="match status" value="1"/>
</dbReference>
<sequence length="229" mass="24364">MKKNLAPILILLAFLMGFSANAQQTETRKLDRFTKVESGGSWDVFITLGNAYEVKIEAQNVDLDKILTEVKNGQLKLKLEKGNYRNVRLKFYVTMPEIEGLGSSGSGSITVMDDLESDKLGLGVSGSGLIKLQKVYAYSMSVGISGSGDIVVDGGEVEKLDIGQSGSGDFEGMDLKAQQVTIGKSGSGETYITAIESLKVGASGSGNVYYKGEPTKQIGTSGSAKVIKR</sequence>
<feature type="signal peptide" evidence="1">
    <location>
        <begin position="1"/>
        <end position="22"/>
    </location>
</feature>
<accession>A0A1I5JRG8</accession>
<dbReference type="PANTHER" id="PTHR39200:SF1">
    <property type="entry name" value="AUTO-TRANSPORTER ADHESIN HEAD GIN DOMAIN-CONTAINING PROTEIN-RELATED"/>
    <property type="match status" value="1"/>
</dbReference>
<dbReference type="RefSeq" id="WP_091655582.1">
    <property type="nucleotide sequence ID" value="NZ_FOVW01000013.1"/>
</dbReference>
<evidence type="ECO:0000256" key="1">
    <source>
        <dbReference type="SAM" id="SignalP"/>
    </source>
</evidence>
<dbReference type="Pfam" id="PF10988">
    <property type="entry name" value="DUF2807"/>
    <property type="match status" value="1"/>
</dbReference>
<dbReference type="InterPro" id="IPR021255">
    <property type="entry name" value="DUF2807"/>
</dbReference>
<dbReference type="Gene3D" id="2.160.20.120">
    <property type="match status" value="1"/>
</dbReference>
<feature type="chain" id="PRO_5011653435" evidence="1">
    <location>
        <begin position="23"/>
        <end position="229"/>
    </location>
</feature>